<dbReference type="InterPro" id="IPR036938">
    <property type="entry name" value="PAP2/HPO_sf"/>
</dbReference>
<keyword evidence="8" id="KW-1185">Reference proteome</keyword>
<accession>A0A2T3PAY2</accession>
<protein>
    <recommendedName>
        <fullName evidence="1">undecaprenyl-diphosphate phosphatase</fullName>
        <ecNumber evidence="1">3.6.1.27</ecNumber>
    </recommendedName>
    <alternativeName>
        <fullName evidence="2">Undecaprenyl pyrophosphate phosphatase</fullName>
    </alternativeName>
</protein>
<dbReference type="PROSITE" id="PS51462">
    <property type="entry name" value="NUDIX"/>
    <property type="match status" value="1"/>
</dbReference>
<dbReference type="STRING" id="680026.AB733_15085"/>
<dbReference type="PANTHER" id="PTHR14969:SF13">
    <property type="entry name" value="AT30094P"/>
    <property type="match status" value="1"/>
</dbReference>
<keyword evidence="4" id="KW-0472">Membrane</keyword>
<feature type="transmembrane region" description="Helical" evidence="4">
    <location>
        <begin position="221"/>
        <end position="247"/>
    </location>
</feature>
<organism evidence="7 8">
    <name type="scientific">Photobacterium swingsii</name>
    <dbReference type="NCBI Taxonomy" id="680026"/>
    <lineage>
        <taxon>Bacteria</taxon>
        <taxon>Pseudomonadati</taxon>
        <taxon>Pseudomonadota</taxon>
        <taxon>Gammaproteobacteria</taxon>
        <taxon>Vibrionales</taxon>
        <taxon>Vibrionaceae</taxon>
        <taxon>Photobacterium</taxon>
    </lineage>
</organism>
<dbReference type="RefSeq" id="WP_107302526.1">
    <property type="nucleotide sequence ID" value="NZ_AP024852.1"/>
</dbReference>
<dbReference type="CDD" id="cd02883">
    <property type="entry name" value="NUDIX_Hydrolase"/>
    <property type="match status" value="1"/>
</dbReference>
<keyword evidence="4" id="KW-0812">Transmembrane</keyword>
<evidence type="ECO:0000313" key="7">
    <source>
        <dbReference type="EMBL" id="PSW26090.1"/>
    </source>
</evidence>
<dbReference type="AlphaFoldDB" id="A0A2T3PAY2"/>
<dbReference type="InterPro" id="IPR015797">
    <property type="entry name" value="NUDIX_hydrolase-like_dom_sf"/>
</dbReference>
<proteinExistence type="predicted"/>
<dbReference type="EMBL" id="PYLZ01000002">
    <property type="protein sequence ID" value="PSW26090.1"/>
    <property type="molecule type" value="Genomic_DNA"/>
</dbReference>
<feature type="transmembrane region" description="Helical" evidence="4">
    <location>
        <begin position="254"/>
        <end position="272"/>
    </location>
</feature>
<gene>
    <name evidence="7" type="ORF">C9I94_05960</name>
</gene>
<evidence type="ECO:0000259" key="6">
    <source>
        <dbReference type="PROSITE" id="PS51462"/>
    </source>
</evidence>
<feature type="transmembrane region" description="Helical" evidence="4">
    <location>
        <begin position="406"/>
        <end position="426"/>
    </location>
</feature>
<dbReference type="OrthoDB" id="5918940at2"/>
<dbReference type="EC" id="3.6.1.27" evidence="1"/>
<evidence type="ECO:0000313" key="8">
    <source>
        <dbReference type="Proteomes" id="UP000240481"/>
    </source>
</evidence>
<dbReference type="Gene3D" id="1.20.144.10">
    <property type="entry name" value="Phosphatidic acid phosphatase type 2/haloperoxidase"/>
    <property type="match status" value="1"/>
</dbReference>
<dbReference type="InterPro" id="IPR000086">
    <property type="entry name" value="NUDIX_hydrolase_dom"/>
</dbReference>
<reference evidence="7 8" key="1">
    <citation type="submission" date="2018-01" db="EMBL/GenBank/DDBJ databases">
        <title>Whole genome sequencing of Histamine producing bacteria.</title>
        <authorList>
            <person name="Butler K."/>
        </authorList>
    </citation>
    <scope>NUCLEOTIDE SEQUENCE [LARGE SCALE GENOMIC DNA]</scope>
    <source>
        <strain evidence="7 8">DSM 24669</strain>
    </source>
</reference>
<evidence type="ECO:0000256" key="3">
    <source>
        <dbReference type="ARBA" id="ARBA00047594"/>
    </source>
</evidence>
<comment type="caution">
    <text evidence="7">The sequence shown here is derived from an EMBL/GenBank/DDBJ whole genome shotgun (WGS) entry which is preliminary data.</text>
</comment>
<keyword evidence="4" id="KW-1133">Transmembrane helix</keyword>
<dbReference type="Pfam" id="PF01569">
    <property type="entry name" value="PAP2"/>
    <property type="match status" value="1"/>
</dbReference>
<name>A0A2T3PAY2_9GAMM</name>
<evidence type="ECO:0000256" key="4">
    <source>
        <dbReference type="SAM" id="Phobius"/>
    </source>
</evidence>
<dbReference type="Proteomes" id="UP000240481">
    <property type="component" value="Unassembled WGS sequence"/>
</dbReference>
<feature type="transmembrane region" description="Helical" evidence="4">
    <location>
        <begin position="292"/>
        <end position="313"/>
    </location>
</feature>
<feature type="chain" id="PRO_5015456087" description="undecaprenyl-diphosphate phosphatase" evidence="5">
    <location>
        <begin position="27"/>
        <end position="504"/>
    </location>
</feature>
<evidence type="ECO:0000256" key="5">
    <source>
        <dbReference type="SAM" id="SignalP"/>
    </source>
</evidence>
<dbReference type="SUPFAM" id="SSF55811">
    <property type="entry name" value="Nudix"/>
    <property type="match status" value="1"/>
</dbReference>
<feature type="domain" description="Nudix hydrolase" evidence="6">
    <location>
        <begin position="37"/>
        <end position="174"/>
    </location>
</feature>
<dbReference type="SMART" id="SM00014">
    <property type="entry name" value="acidPPc"/>
    <property type="match status" value="1"/>
</dbReference>
<comment type="catalytic activity">
    <reaction evidence="3">
        <text>di-trans,octa-cis-undecaprenyl diphosphate + H2O = di-trans,octa-cis-undecaprenyl phosphate + phosphate + H(+)</text>
        <dbReference type="Rhea" id="RHEA:28094"/>
        <dbReference type="ChEBI" id="CHEBI:15377"/>
        <dbReference type="ChEBI" id="CHEBI:15378"/>
        <dbReference type="ChEBI" id="CHEBI:43474"/>
        <dbReference type="ChEBI" id="CHEBI:58405"/>
        <dbReference type="ChEBI" id="CHEBI:60392"/>
        <dbReference type="EC" id="3.6.1.27"/>
    </reaction>
</comment>
<feature type="transmembrane region" description="Helical" evidence="4">
    <location>
        <begin position="438"/>
        <end position="458"/>
    </location>
</feature>
<dbReference type="Gene3D" id="3.90.79.10">
    <property type="entry name" value="Nucleoside Triphosphate Pyrophosphohydrolase"/>
    <property type="match status" value="1"/>
</dbReference>
<dbReference type="GO" id="GO:0050380">
    <property type="term" value="F:undecaprenyl-diphosphatase activity"/>
    <property type="evidence" value="ECO:0007669"/>
    <property type="project" value="UniProtKB-EC"/>
</dbReference>
<feature type="transmembrane region" description="Helical" evidence="4">
    <location>
        <begin position="470"/>
        <end position="494"/>
    </location>
</feature>
<sequence length="504" mass="55722">MGSIQKIMAKIILSLFSLLFASALYATPANAVKTDQVERSVVGAVCVIRADDKLVMLSEVITKKISLPGGYIEANTTPEESAVREALEETGIHVEVAHLIEQRERAVIYACVAKDPILVSTTTDSLGYPVVESWFAEHFGKEVRRVYLIGPDEIAASDYRFPKDKPFLAQWLAKTPASQVDYYSDLSNRVNLLHQYELQLIGQFQQWVKSGSPEQQSRFEMLITVLNLPGEVAFITVLLVVTATLFGAKSVLRLAIILLSITYIASMLKLGIGSPRPFYIIPALKQANAYGFGFPSGHTLMATVLWGLTWYYFSRQRGLQMMFLLLPIAYCLAFGQAIARVWYGVHFITDTIASLILGTGMVAIYIAWLNAENYSLDDCIVSKWFWLSMSLVIGVTASISHAPEHVYLFAASLGVFLSLDYVNWAPFSFQQVTSRQKVGVIIFCAVGLLSVGGLIAWVTHWLAYQSTVSLIVLSIRSVGYCVGAVWLVAGTTLIRKVISTRLAI</sequence>
<keyword evidence="5" id="KW-0732">Signal</keyword>
<dbReference type="InterPro" id="IPR000326">
    <property type="entry name" value="PAP2/HPO"/>
</dbReference>
<feature type="transmembrane region" description="Helical" evidence="4">
    <location>
        <begin position="383"/>
        <end position="400"/>
    </location>
</feature>
<evidence type="ECO:0000256" key="2">
    <source>
        <dbReference type="ARBA" id="ARBA00032707"/>
    </source>
</evidence>
<feature type="transmembrane region" description="Helical" evidence="4">
    <location>
        <begin position="325"/>
        <end position="345"/>
    </location>
</feature>
<evidence type="ECO:0000256" key="1">
    <source>
        <dbReference type="ARBA" id="ARBA00012374"/>
    </source>
</evidence>
<dbReference type="Pfam" id="PF00293">
    <property type="entry name" value="NUDIX"/>
    <property type="match status" value="1"/>
</dbReference>
<feature type="transmembrane region" description="Helical" evidence="4">
    <location>
        <begin position="351"/>
        <end position="371"/>
    </location>
</feature>
<dbReference type="SUPFAM" id="SSF48317">
    <property type="entry name" value="Acid phosphatase/Vanadium-dependent haloperoxidase"/>
    <property type="match status" value="1"/>
</dbReference>
<feature type="signal peptide" evidence="5">
    <location>
        <begin position="1"/>
        <end position="26"/>
    </location>
</feature>
<dbReference type="PANTHER" id="PTHR14969">
    <property type="entry name" value="SPHINGOSINE-1-PHOSPHATE PHOSPHOHYDROLASE"/>
    <property type="match status" value="1"/>
</dbReference>